<gene>
    <name evidence="2" type="ORF">SAMN05444126_11611</name>
</gene>
<proteinExistence type="predicted"/>
<evidence type="ECO:0000313" key="2">
    <source>
        <dbReference type="EMBL" id="SES13244.1"/>
    </source>
</evidence>
<dbReference type="EMBL" id="FOGV01000016">
    <property type="protein sequence ID" value="SES13244.1"/>
    <property type="molecule type" value="Genomic_DNA"/>
</dbReference>
<protein>
    <submittedName>
        <fullName evidence="2">Uncharacterized protein</fullName>
    </submittedName>
</protein>
<accession>A0A1H9UVS8</accession>
<keyword evidence="1" id="KW-1133">Transmembrane helix</keyword>
<comment type="caution">
    <text evidence="2">The sequence shown here is derived from an EMBL/GenBank/DDBJ whole genome shotgun (WGS) entry which is preliminary data.</text>
</comment>
<keyword evidence="3" id="KW-1185">Reference proteome</keyword>
<feature type="transmembrane region" description="Helical" evidence="1">
    <location>
        <begin position="6"/>
        <end position="22"/>
    </location>
</feature>
<keyword evidence="1" id="KW-0472">Membrane</keyword>
<sequence>MVQAFIFAVTIFLGWIIFDGIKHKKIIKENVFAGLITGVTAGFFWYILFIIF</sequence>
<dbReference type="AlphaFoldDB" id="A0A1H9UVS8"/>
<feature type="transmembrane region" description="Helical" evidence="1">
    <location>
        <begin position="31"/>
        <end position="51"/>
    </location>
</feature>
<organism evidence="2 3">
    <name type="scientific">Salisediminibacterium halotolerans</name>
    <dbReference type="NCBI Taxonomy" id="517425"/>
    <lineage>
        <taxon>Bacteria</taxon>
        <taxon>Bacillati</taxon>
        <taxon>Bacillota</taxon>
        <taxon>Bacilli</taxon>
        <taxon>Bacillales</taxon>
        <taxon>Bacillaceae</taxon>
        <taxon>Salisediminibacterium</taxon>
    </lineage>
</organism>
<dbReference type="STRING" id="1464123.SAMN05444126_11611"/>
<name>A0A1H9UVS8_9BACI</name>
<evidence type="ECO:0000256" key="1">
    <source>
        <dbReference type="SAM" id="Phobius"/>
    </source>
</evidence>
<keyword evidence="1" id="KW-0812">Transmembrane</keyword>
<dbReference type="Proteomes" id="UP000199318">
    <property type="component" value="Unassembled WGS sequence"/>
</dbReference>
<evidence type="ECO:0000313" key="3">
    <source>
        <dbReference type="Proteomes" id="UP000199318"/>
    </source>
</evidence>
<dbReference type="RefSeq" id="WP_177169708.1">
    <property type="nucleotide sequence ID" value="NZ_FOGV01000016.1"/>
</dbReference>
<reference evidence="3" key="1">
    <citation type="submission" date="2016-10" db="EMBL/GenBank/DDBJ databases">
        <authorList>
            <person name="de Groot N.N."/>
        </authorList>
    </citation>
    <scope>NUCLEOTIDE SEQUENCE [LARGE SCALE GENOMIC DNA]</scope>
    <source>
        <strain evidence="3">10nlg</strain>
    </source>
</reference>